<dbReference type="GO" id="GO:0005886">
    <property type="term" value="C:plasma membrane"/>
    <property type="evidence" value="ECO:0007669"/>
    <property type="project" value="TreeGrafter"/>
</dbReference>
<proteinExistence type="predicted"/>
<evidence type="ECO:0000313" key="5">
    <source>
        <dbReference type="Proteomes" id="UP000824072"/>
    </source>
</evidence>
<dbReference type="PANTHER" id="PTHR24220:SF659">
    <property type="entry name" value="TRANSPORTER, PUTATIVE-RELATED"/>
    <property type="match status" value="1"/>
</dbReference>
<name>A0A9D1IC06_9FIRM</name>
<dbReference type="InterPro" id="IPR027417">
    <property type="entry name" value="P-loop_NTPase"/>
</dbReference>
<sequence length="220" mass="24575">MIETRNLTRRFPQETGLEYTDLTFATGRSYVLLGASGCGKSTLLNLIAGVLTPTTGTVSVDGVPLSARSQRERDRFRIQKIGYIFQDFRLIEEMTVEDNIRLLQIEHVDVSGLQKLLDELGIGALRRRKVRRLSGGEKQRVAIARALIKRPDIVLADEPTGNLNYAVGRQIMEKLLDTARGRTLITVTHDERLAQLFDERIDMNAVARPIAAREGGEGKC</sequence>
<dbReference type="Pfam" id="PF00005">
    <property type="entry name" value="ABC_tran"/>
    <property type="match status" value="1"/>
</dbReference>
<gene>
    <name evidence="4" type="ORF">IAB02_08065</name>
</gene>
<reference evidence="4" key="1">
    <citation type="submission" date="2020-10" db="EMBL/GenBank/DDBJ databases">
        <authorList>
            <person name="Gilroy R."/>
        </authorList>
    </citation>
    <scope>NUCLEOTIDE SEQUENCE</scope>
    <source>
        <strain evidence="4">ChiHcec3-11533</strain>
    </source>
</reference>
<reference evidence="4" key="2">
    <citation type="journal article" date="2021" name="PeerJ">
        <title>Extensive microbial diversity within the chicken gut microbiome revealed by metagenomics and culture.</title>
        <authorList>
            <person name="Gilroy R."/>
            <person name="Ravi A."/>
            <person name="Getino M."/>
            <person name="Pursley I."/>
            <person name="Horton D.L."/>
            <person name="Alikhan N.F."/>
            <person name="Baker D."/>
            <person name="Gharbi K."/>
            <person name="Hall N."/>
            <person name="Watson M."/>
            <person name="Adriaenssens E.M."/>
            <person name="Foster-Nyarko E."/>
            <person name="Jarju S."/>
            <person name="Secka A."/>
            <person name="Antonio M."/>
            <person name="Oren A."/>
            <person name="Chaudhuri R.R."/>
            <person name="La Ragione R."/>
            <person name="Hildebrand F."/>
            <person name="Pallen M.J."/>
        </authorList>
    </citation>
    <scope>NUCLEOTIDE SEQUENCE</scope>
    <source>
        <strain evidence="4">ChiHcec3-11533</strain>
    </source>
</reference>
<evidence type="ECO:0000256" key="2">
    <source>
        <dbReference type="ARBA" id="ARBA00022840"/>
    </source>
</evidence>
<dbReference type="InterPro" id="IPR003439">
    <property type="entry name" value="ABC_transporter-like_ATP-bd"/>
</dbReference>
<dbReference type="InterPro" id="IPR015854">
    <property type="entry name" value="ABC_transpr_LolD-like"/>
</dbReference>
<dbReference type="SUPFAM" id="SSF52540">
    <property type="entry name" value="P-loop containing nucleoside triphosphate hydrolases"/>
    <property type="match status" value="1"/>
</dbReference>
<dbReference type="GO" id="GO:0016887">
    <property type="term" value="F:ATP hydrolysis activity"/>
    <property type="evidence" value="ECO:0007669"/>
    <property type="project" value="InterPro"/>
</dbReference>
<dbReference type="Gene3D" id="3.40.50.300">
    <property type="entry name" value="P-loop containing nucleotide triphosphate hydrolases"/>
    <property type="match status" value="1"/>
</dbReference>
<evidence type="ECO:0000256" key="1">
    <source>
        <dbReference type="ARBA" id="ARBA00022741"/>
    </source>
</evidence>
<dbReference type="GO" id="GO:0005524">
    <property type="term" value="F:ATP binding"/>
    <property type="evidence" value="ECO:0007669"/>
    <property type="project" value="UniProtKB-KW"/>
</dbReference>
<dbReference type="PROSITE" id="PS00211">
    <property type="entry name" value="ABC_TRANSPORTER_1"/>
    <property type="match status" value="1"/>
</dbReference>
<dbReference type="InterPro" id="IPR003593">
    <property type="entry name" value="AAA+_ATPase"/>
</dbReference>
<comment type="caution">
    <text evidence="4">The sequence shown here is derived from an EMBL/GenBank/DDBJ whole genome shotgun (WGS) entry which is preliminary data.</text>
</comment>
<keyword evidence="1" id="KW-0547">Nucleotide-binding</keyword>
<accession>A0A9D1IC06</accession>
<organism evidence="4 5">
    <name type="scientific">Candidatus Pullichristensenella excrementigallinarum</name>
    <dbReference type="NCBI Taxonomy" id="2840907"/>
    <lineage>
        <taxon>Bacteria</taxon>
        <taxon>Bacillati</taxon>
        <taxon>Bacillota</taxon>
        <taxon>Clostridia</taxon>
        <taxon>Candidatus Pullichristensenella</taxon>
    </lineage>
</organism>
<dbReference type="AlphaFoldDB" id="A0A9D1IC06"/>
<dbReference type="PROSITE" id="PS50893">
    <property type="entry name" value="ABC_TRANSPORTER_2"/>
    <property type="match status" value="1"/>
</dbReference>
<dbReference type="PANTHER" id="PTHR24220">
    <property type="entry name" value="IMPORT ATP-BINDING PROTEIN"/>
    <property type="match status" value="1"/>
</dbReference>
<keyword evidence="2 4" id="KW-0067">ATP-binding</keyword>
<evidence type="ECO:0000259" key="3">
    <source>
        <dbReference type="PROSITE" id="PS50893"/>
    </source>
</evidence>
<dbReference type="InterPro" id="IPR017871">
    <property type="entry name" value="ABC_transporter-like_CS"/>
</dbReference>
<dbReference type="Proteomes" id="UP000824072">
    <property type="component" value="Unassembled WGS sequence"/>
</dbReference>
<dbReference type="GO" id="GO:0022857">
    <property type="term" value="F:transmembrane transporter activity"/>
    <property type="evidence" value="ECO:0007669"/>
    <property type="project" value="TreeGrafter"/>
</dbReference>
<dbReference type="SMART" id="SM00382">
    <property type="entry name" value="AAA"/>
    <property type="match status" value="1"/>
</dbReference>
<evidence type="ECO:0000313" key="4">
    <source>
        <dbReference type="EMBL" id="HIU34502.1"/>
    </source>
</evidence>
<dbReference type="EMBL" id="DVMU01000182">
    <property type="protein sequence ID" value="HIU34502.1"/>
    <property type="molecule type" value="Genomic_DNA"/>
</dbReference>
<feature type="domain" description="ABC transporter" evidence="3">
    <location>
        <begin position="2"/>
        <end position="218"/>
    </location>
</feature>
<protein>
    <submittedName>
        <fullName evidence="4">ATP-binding cassette domain-containing protein</fullName>
    </submittedName>
</protein>